<keyword evidence="1" id="KW-0472">Membrane</keyword>
<dbReference type="AlphaFoldDB" id="A0A4Q8AGB4"/>
<comment type="caution">
    <text evidence="2">The sequence shown here is derived from an EMBL/GenBank/DDBJ whole genome shotgun (WGS) entry which is preliminary data.</text>
</comment>
<organism evidence="2 3">
    <name type="scientific">Zhihengliuella halotolerans</name>
    <dbReference type="NCBI Taxonomy" id="370736"/>
    <lineage>
        <taxon>Bacteria</taxon>
        <taxon>Bacillati</taxon>
        <taxon>Actinomycetota</taxon>
        <taxon>Actinomycetes</taxon>
        <taxon>Micrococcales</taxon>
        <taxon>Micrococcaceae</taxon>
        <taxon>Zhihengliuella</taxon>
    </lineage>
</organism>
<evidence type="ECO:0000313" key="3">
    <source>
        <dbReference type="Proteomes" id="UP000292685"/>
    </source>
</evidence>
<reference evidence="2 3" key="1">
    <citation type="submission" date="2019-02" db="EMBL/GenBank/DDBJ databases">
        <title>Sequencing the genomes of 1000 actinobacteria strains.</title>
        <authorList>
            <person name="Klenk H.-P."/>
        </authorList>
    </citation>
    <scope>NUCLEOTIDE SEQUENCE [LARGE SCALE GENOMIC DNA]</scope>
    <source>
        <strain evidence="2 3">DSM 17364</strain>
    </source>
</reference>
<keyword evidence="3" id="KW-1185">Reference proteome</keyword>
<name>A0A4Q8AGB4_9MICC</name>
<gene>
    <name evidence="2" type="ORF">EV380_2291</name>
</gene>
<feature type="transmembrane region" description="Helical" evidence="1">
    <location>
        <begin position="54"/>
        <end position="71"/>
    </location>
</feature>
<sequence length="82" mass="8221">MSVENSTATAEKARKKRRARVVSAGDALIGVGGTVCVLSIAIGVITGLAGDSPSAFAGVVPGLLLVAIGYLKRIATALVEQL</sequence>
<feature type="transmembrane region" description="Helical" evidence="1">
    <location>
        <begin position="21"/>
        <end position="48"/>
    </location>
</feature>
<protein>
    <submittedName>
        <fullName evidence="2">Uncharacterized protein</fullName>
    </submittedName>
</protein>
<keyword evidence="1" id="KW-0812">Transmembrane</keyword>
<accession>A0A4Q8AGB4</accession>
<keyword evidence="1" id="KW-1133">Transmembrane helix</keyword>
<dbReference type="EMBL" id="SHLA01000001">
    <property type="protein sequence ID" value="RZU62689.1"/>
    <property type="molecule type" value="Genomic_DNA"/>
</dbReference>
<evidence type="ECO:0000313" key="2">
    <source>
        <dbReference type="EMBL" id="RZU62689.1"/>
    </source>
</evidence>
<evidence type="ECO:0000256" key="1">
    <source>
        <dbReference type="SAM" id="Phobius"/>
    </source>
</evidence>
<dbReference type="Proteomes" id="UP000292685">
    <property type="component" value="Unassembled WGS sequence"/>
</dbReference>
<proteinExistence type="predicted"/>